<dbReference type="PANTHER" id="PTHR22572">
    <property type="entry name" value="SUGAR-1-PHOSPHATE GUANYL TRANSFERASE"/>
    <property type="match status" value="1"/>
</dbReference>
<dbReference type="InterPro" id="IPR029044">
    <property type="entry name" value="Nucleotide-diphossugar_trans"/>
</dbReference>
<proteinExistence type="predicted"/>
<dbReference type="EMBL" id="JACHBU010000001">
    <property type="protein sequence ID" value="MBB6507375.1"/>
    <property type="molecule type" value="Genomic_DNA"/>
</dbReference>
<dbReference type="InterPro" id="IPR005835">
    <property type="entry name" value="NTP_transferase_dom"/>
</dbReference>
<organism evidence="2 3">
    <name type="scientific">Rhizobium soli</name>
    <dbReference type="NCBI Taxonomy" id="424798"/>
    <lineage>
        <taxon>Bacteria</taxon>
        <taxon>Pseudomonadati</taxon>
        <taxon>Pseudomonadota</taxon>
        <taxon>Alphaproteobacteria</taxon>
        <taxon>Hyphomicrobiales</taxon>
        <taxon>Rhizobiaceae</taxon>
        <taxon>Rhizobium/Agrobacterium group</taxon>
        <taxon>Rhizobium</taxon>
    </lineage>
</organism>
<evidence type="ECO:0000313" key="2">
    <source>
        <dbReference type="EMBL" id="MBB6507375.1"/>
    </source>
</evidence>
<dbReference type="RefSeq" id="WP_184653831.1">
    <property type="nucleotide sequence ID" value="NZ_JACHBU010000001.1"/>
</dbReference>
<protein>
    <submittedName>
        <fullName evidence="2">NDP-sugar pyrophosphorylase family protein</fullName>
    </submittedName>
</protein>
<dbReference type="Pfam" id="PF00483">
    <property type="entry name" value="NTP_transferase"/>
    <property type="match status" value="1"/>
</dbReference>
<name>A0A7X0JHJ1_9HYPH</name>
<comment type="caution">
    <text evidence="2">The sequence shown here is derived from an EMBL/GenBank/DDBJ whole genome shotgun (WGS) entry which is preliminary data.</text>
</comment>
<gene>
    <name evidence="2" type="ORF">F4695_000694</name>
</gene>
<dbReference type="SUPFAM" id="SSF53448">
    <property type="entry name" value="Nucleotide-diphospho-sugar transferases"/>
    <property type="match status" value="1"/>
</dbReference>
<dbReference type="PIRSF" id="PIRSF028162">
    <property type="entry name" value="BcbE_prd"/>
    <property type="match status" value="1"/>
</dbReference>
<dbReference type="InterPro" id="IPR050486">
    <property type="entry name" value="Mannose-1P_guanyltransferase"/>
</dbReference>
<dbReference type="CDD" id="cd04183">
    <property type="entry name" value="GT2_BcE_like"/>
    <property type="match status" value="1"/>
</dbReference>
<evidence type="ECO:0000259" key="1">
    <source>
        <dbReference type="Pfam" id="PF00483"/>
    </source>
</evidence>
<reference evidence="2 3" key="1">
    <citation type="submission" date="2020-08" db="EMBL/GenBank/DDBJ databases">
        <title>The Agave Microbiome: Exploring the role of microbial communities in plant adaptations to desert environments.</title>
        <authorList>
            <person name="Partida-Martinez L.P."/>
        </authorList>
    </citation>
    <scope>NUCLEOTIDE SEQUENCE [LARGE SCALE GENOMIC DNA]</scope>
    <source>
        <strain evidence="2 3">AS3.12</strain>
    </source>
</reference>
<dbReference type="Proteomes" id="UP000585437">
    <property type="component" value="Unassembled WGS sequence"/>
</dbReference>
<keyword evidence="3" id="KW-1185">Reference proteome</keyword>
<dbReference type="Gene3D" id="3.90.550.10">
    <property type="entry name" value="Spore Coat Polysaccharide Biosynthesis Protein SpsA, Chain A"/>
    <property type="match status" value="1"/>
</dbReference>
<feature type="domain" description="Nucleotidyl transferase" evidence="1">
    <location>
        <begin position="9"/>
        <end position="175"/>
    </location>
</feature>
<evidence type="ECO:0000313" key="3">
    <source>
        <dbReference type="Proteomes" id="UP000585437"/>
    </source>
</evidence>
<dbReference type="InterPro" id="IPR016873">
    <property type="entry name" value="Caps_polysacc_synth_BcbE_prd"/>
</dbReference>
<accession>A0A7X0JHJ1</accession>
<dbReference type="AlphaFoldDB" id="A0A7X0JHJ1"/>
<sequence length="253" mass="27913">MLNIVVPMAGHGSRFAKAGYTLPKPLLPVHDVAMIRLVIENLKPKVEHRFIFICQASHVRDYGLDAHLREWAPGCEIYLVETVTEGAARTVLLARDAIDNGDPMMIANCDQYVDVDINAYLAAADGLDGLIMTMSADDPKWSFVSFGDNGFIDNVVEKQVISNHATVGIYNFRKGSDFVAHADRMIERDFRVNGEFYVAPVYNFMIEDGMKIGSYSIGSVDKGMHGLGIPDDLESFRNLPLSLSVTQSIKAPA</sequence>